<reference evidence="3 4" key="1">
    <citation type="submission" date="2020-02" db="EMBL/GenBank/DDBJ databases">
        <authorList>
            <person name="Ferguson B K."/>
        </authorList>
    </citation>
    <scope>NUCLEOTIDE SEQUENCE [LARGE SCALE GENOMIC DNA]</scope>
</reference>
<feature type="domain" description="BTB" evidence="2">
    <location>
        <begin position="42"/>
        <end position="112"/>
    </location>
</feature>
<dbReference type="PANTHER" id="PTHR24410:SF41">
    <property type="entry name" value="HL07962P"/>
    <property type="match status" value="1"/>
</dbReference>
<dbReference type="Pfam" id="PF07707">
    <property type="entry name" value="BACK"/>
    <property type="match status" value="1"/>
</dbReference>
<dbReference type="SUPFAM" id="SSF54695">
    <property type="entry name" value="POZ domain"/>
    <property type="match status" value="1"/>
</dbReference>
<dbReference type="PROSITE" id="PS50097">
    <property type="entry name" value="BTB"/>
    <property type="match status" value="1"/>
</dbReference>
<name>A0A6H5H7W5_9HEMI</name>
<dbReference type="InterPro" id="IPR051481">
    <property type="entry name" value="BTB-POZ/Galectin-3-binding"/>
</dbReference>
<dbReference type="Gene3D" id="1.25.40.420">
    <property type="match status" value="1"/>
</dbReference>
<dbReference type="AlphaFoldDB" id="A0A6H5H7W5"/>
<sequence length="677" mass="77501">MDDVDQSCQNEQQGKEPNDVQIDNSQSVLVKIATLYAERLMNDICLVVAGVEYPSHRLILCASSEVFQVMLMNPQWSESHESRVVLQETPACAAIFGEFIKYFYTGKIKINQDIVTPLLALADKYNVKDLIQLCIDYMCDHIALAASNNQLVTWFQYTVSLGHKTAALNYLPPKLRKSIFHDNTFCSLKWEFQACQDFLKWNFETVASGKDFANCNQEMLSRLLQWNDLVVTNEITLFRFIETWIEYQKQNMIEEGLDAETVESYLESLVYEVMSHIRFPMMSPSQLADLLIHPLTQKYKEFFVERMGIGMAFHRNQLGNCGKLLSDDENRLMFTPRLYTSETFCSTMTIENFSDLHYYRNRKLVYSSPCSLADYEGDQNCDWSIKFSKIQVPGQRHVRRAPLVRPDVAHKLNIRTSFGFNMHRHEAVSHELSHGVETLLQHCHSGRRSSTEGTPHPYLHRLILSDARFSCTISPFSAGHFVREYRLYEPALRLLKFMPRWKTTGDMPQCVFYMFKLTTTVPAEIAYLLTNTSADLIVCGRGLSKDSGCTGSGHLTGCHLPDSLTGLVTLDFVCAANNANHRPIGNTSRWSLCTTDSIFRYIPGCGCDFDLTGKVISNIELAMKKCQKIITLRAITDGSERRNRRREKIQAQLGNENVKTHLKLTYMTYVTGLKYTH</sequence>
<protein>
    <recommendedName>
        <fullName evidence="2">BTB domain-containing protein</fullName>
    </recommendedName>
</protein>
<dbReference type="Pfam" id="PF00651">
    <property type="entry name" value="BTB"/>
    <property type="match status" value="1"/>
</dbReference>
<evidence type="ECO:0000313" key="4">
    <source>
        <dbReference type="Proteomes" id="UP000479000"/>
    </source>
</evidence>
<dbReference type="Proteomes" id="UP000479000">
    <property type="component" value="Unassembled WGS sequence"/>
</dbReference>
<dbReference type="SMART" id="SM00875">
    <property type="entry name" value="BACK"/>
    <property type="match status" value="1"/>
</dbReference>
<dbReference type="InterPro" id="IPR056184">
    <property type="entry name" value="TRAF_BTBD17"/>
</dbReference>
<proteinExistence type="predicted"/>
<feature type="compositionally biased region" description="Polar residues" evidence="1">
    <location>
        <begin position="1"/>
        <end position="12"/>
    </location>
</feature>
<feature type="region of interest" description="Disordered" evidence="1">
    <location>
        <begin position="1"/>
        <end position="20"/>
    </location>
</feature>
<gene>
    <name evidence="3" type="ORF">NTEN_LOCUS16435</name>
</gene>
<dbReference type="InterPro" id="IPR011705">
    <property type="entry name" value="BACK"/>
</dbReference>
<dbReference type="EMBL" id="CADCXU010024211">
    <property type="protein sequence ID" value="CAB0011503.1"/>
    <property type="molecule type" value="Genomic_DNA"/>
</dbReference>
<evidence type="ECO:0000259" key="2">
    <source>
        <dbReference type="PROSITE" id="PS50097"/>
    </source>
</evidence>
<keyword evidence="4" id="KW-1185">Reference proteome</keyword>
<dbReference type="InterPro" id="IPR011333">
    <property type="entry name" value="SKP1/BTB/POZ_sf"/>
</dbReference>
<dbReference type="Pfam" id="PF23651">
    <property type="entry name" value="TRAF_BTBD17"/>
    <property type="match status" value="1"/>
</dbReference>
<feature type="non-terminal residue" evidence="3">
    <location>
        <position position="677"/>
    </location>
</feature>
<dbReference type="CDD" id="cd18292">
    <property type="entry name" value="BTB_POZ_BTBD17"/>
    <property type="match status" value="1"/>
</dbReference>
<dbReference type="CDD" id="cd18493">
    <property type="entry name" value="BACK_BTBD17"/>
    <property type="match status" value="1"/>
</dbReference>
<evidence type="ECO:0000313" key="3">
    <source>
        <dbReference type="EMBL" id="CAB0011503.1"/>
    </source>
</evidence>
<evidence type="ECO:0000256" key="1">
    <source>
        <dbReference type="SAM" id="MobiDB-lite"/>
    </source>
</evidence>
<accession>A0A6H5H7W5</accession>
<dbReference type="InterPro" id="IPR000210">
    <property type="entry name" value="BTB/POZ_dom"/>
</dbReference>
<organism evidence="3 4">
    <name type="scientific">Nesidiocoris tenuis</name>
    <dbReference type="NCBI Taxonomy" id="355587"/>
    <lineage>
        <taxon>Eukaryota</taxon>
        <taxon>Metazoa</taxon>
        <taxon>Ecdysozoa</taxon>
        <taxon>Arthropoda</taxon>
        <taxon>Hexapoda</taxon>
        <taxon>Insecta</taxon>
        <taxon>Pterygota</taxon>
        <taxon>Neoptera</taxon>
        <taxon>Paraneoptera</taxon>
        <taxon>Hemiptera</taxon>
        <taxon>Heteroptera</taxon>
        <taxon>Panheteroptera</taxon>
        <taxon>Cimicomorpha</taxon>
        <taxon>Miridae</taxon>
        <taxon>Dicyphina</taxon>
        <taxon>Nesidiocoris</taxon>
    </lineage>
</organism>
<dbReference type="SMART" id="SM00225">
    <property type="entry name" value="BTB"/>
    <property type="match status" value="1"/>
</dbReference>
<dbReference type="PANTHER" id="PTHR24410">
    <property type="entry name" value="HL07962P-RELATED"/>
    <property type="match status" value="1"/>
</dbReference>
<dbReference type="Gene3D" id="3.30.710.10">
    <property type="entry name" value="Potassium Channel Kv1.1, Chain A"/>
    <property type="match status" value="1"/>
</dbReference>
<dbReference type="OrthoDB" id="2359033at2759"/>